<accession>A0A068UQF8</accession>
<reference evidence="2" key="1">
    <citation type="journal article" date="2014" name="Science">
        <title>The coffee genome provides insight into the convergent evolution of caffeine biosynthesis.</title>
        <authorList>
            <person name="Denoeud F."/>
            <person name="Carretero-Paulet L."/>
            <person name="Dereeper A."/>
            <person name="Droc G."/>
            <person name="Guyot R."/>
            <person name="Pietrella M."/>
            <person name="Zheng C."/>
            <person name="Alberti A."/>
            <person name="Anthony F."/>
            <person name="Aprea G."/>
            <person name="Aury J.M."/>
            <person name="Bento P."/>
            <person name="Bernard M."/>
            <person name="Bocs S."/>
            <person name="Campa C."/>
            <person name="Cenci A."/>
            <person name="Combes M.C."/>
            <person name="Crouzillat D."/>
            <person name="Da Silva C."/>
            <person name="Daddiego L."/>
            <person name="De Bellis F."/>
            <person name="Dussert S."/>
            <person name="Garsmeur O."/>
            <person name="Gayraud T."/>
            <person name="Guignon V."/>
            <person name="Jahn K."/>
            <person name="Jamilloux V."/>
            <person name="Joet T."/>
            <person name="Labadie K."/>
            <person name="Lan T."/>
            <person name="Leclercq J."/>
            <person name="Lepelley M."/>
            <person name="Leroy T."/>
            <person name="Li L.T."/>
            <person name="Librado P."/>
            <person name="Lopez L."/>
            <person name="Munoz A."/>
            <person name="Noel B."/>
            <person name="Pallavicini A."/>
            <person name="Perrotta G."/>
            <person name="Poncet V."/>
            <person name="Pot D."/>
            <person name="Priyono X."/>
            <person name="Rigoreau M."/>
            <person name="Rouard M."/>
            <person name="Rozas J."/>
            <person name="Tranchant-Dubreuil C."/>
            <person name="VanBuren R."/>
            <person name="Zhang Q."/>
            <person name="Andrade A.C."/>
            <person name="Argout X."/>
            <person name="Bertrand B."/>
            <person name="de Kochko A."/>
            <person name="Graziosi G."/>
            <person name="Henry R.J."/>
            <person name="Jayarama X."/>
            <person name="Ming R."/>
            <person name="Nagai C."/>
            <person name="Rounsley S."/>
            <person name="Sankoff D."/>
            <person name="Giuliano G."/>
            <person name="Albert V.A."/>
            <person name="Wincker P."/>
            <person name="Lashermes P."/>
        </authorList>
    </citation>
    <scope>NUCLEOTIDE SEQUENCE [LARGE SCALE GENOMIC DNA]</scope>
    <source>
        <strain evidence="2">cv. DH200-94</strain>
    </source>
</reference>
<proteinExistence type="predicted"/>
<dbReference type="Proteomes" id="UP000295252">
    <property type="component" value="Chromosome X"/>
</dbReference>
<protein>
    <submittedName>
        <fullName evidence="1">Uncharacterized protein</fullName>
    </submittedName>
</protein>
<evidence type="ECO:0000313" key="2">
    <source>
        <dbReference type="Proteomes" id="UP000295252"/>
    </source>
</evidence>
<dbReference type="Gramene" id="CDP09838">
    <property type="protein sequence ID" value="CDP09838"/>
    <property type="gene ID" value="GSCOC_T00030312001"/>
</dbReference>
<dbReference type="EMBL" id="HG739125">
    <property type="protein sequence ID" value="CDP09838.1"/>
    <property type="molecule type" value="Genomic_DNA"/>
</dbReference>
<gene>
    <name evidence="1" type="ORF">GSCOC_T00030312001</name>
</gene>
<sequence>MCFRLLIFCSGINEIQSTAIQLDIEQRKDPSNPFSETQHKNLCLNLKNSKTYKGSPSTSVNHKNKWVLNA</sequence>
<dbReference type="InParanoid" id="A0A068UQF8"/>
<keyword evidence="2" id="KW-1185">Reference proteome</keyword>
<dbReference type="AlphaFoldDB" id="A0A068UQF8"/>
<name>A0A068UQF8_COFCA</name>
<organism evidence="1 2">
    <name type="scientific">Coffea canephora</name>
    <name type="common">Robusta coffee</name>
    <dbReference type="NCBI Taxonomy" id="49390"/>
    <lineage>
        <taxon>Eukaryota</taxon>
        <taxon>Viridiplantae</taxon>
        <taxon>Streptophyta</taxon>
        <taxon>Embryophyta</taxon>
        <taxon>Tracheophyta</taxon>
        <taxon>Spermatophyta</taxon>
        <taxon>Magnoliopsida</taxon>
        <taxon>eudicotyledons</taxon>
        <taxon>Gunneridae</taxon>
        <taxon>Pentapetalae</taxon>
        <taxon>asterids</taxon>
        <taxon>lamiids</taxon>
        <taxon>Gentianales</taxon>
        <taxon>Rubiaceae</taxon>
        <taxon>Ixoroideae</taxon>
        <taxon>Gardenieae complex</taxon>
        <taxon>Bertiereae - Coffeeae clade</taxon>
        <taxon>Coffeeae</taxon>
        <taxon>Coffea</taxon>
    </lineage>
</organism>
<evidence type="ECO:0000313" key="1">
    <source>
        <dbReference type="EMBL" id="CDP09838.1"/>
    </source>
</evidence>